<dbReference type="Pfam" id="PF09375">
    <property type="entry name" value="Peptidase_M75"/>
    <property type="match status" value="1"/>
</dbReference>
<dbReference type="Proteomes" id="UP000290092">
    <property type="component" value="Unassembled WGS sequence"/>
</dbReference>
<name>A0AAX2AK31_9BACT</name>
<dbReference type="RefSeq" id="WP_114841198.1">
    <property type="nucleotide sequence ID" value="NZ_CP031219.1"/>
</dbReference>
<feature type="chain" id="PRO_5043578598" evidence="3">
    <location>
        <begin position="18"/>
        <end position="312"/>
    </location>
</feature>
<dbReference type="Gene3D" id="1.20.1420.20">
    <property type="entry name" value="M75 peptidase, HXXE motif"/>
    <property type="match status" value="1"/>
</dbReference>
<evidence type="ECO:0000313" key="5">
    <source>
        <dbReference type="EMBL" id="RXK16545.1"/>
    </source>
</evidence>
<gene>
    <name evidence="5" type="ORF">CP985_03060</name>
</gene>
<evidence type="ECO:0000256" key="3">
    <source>
        <dbReference type="SAM" id="SignalP"/>
    </source>
</evidence>
<comment type="caution">
    <text evidence="5">The sequence shown here is derived from an EMBL/GenBank/DDBJ whole genome shotgun (WGS) entry which is preliminary data.</text>
</comment>
<evidence type="ECO:0000313" key="6">
    <source>
        <dbReference type="Proteomes" id="UP000290092"/>
    </source>
</evidence>
<comment type="subcellular location">
    <subcellularLocation>
        <location evidence="1">Cell envelope</location>
    </subcellularLocation>
</comment>
<evidence type="ECO:0000256" key="2">
    <source>
        <dbReference type="ARBA" id="ARBA00022729"/>
    </source>
</evidence>
<keyword evidence="2 3" id="KW-0732">Signal</keyword>
<dbReference type="InterPro" id="IPR018976">
    <property type="entry name" value="Imelysin-like"/>
</dbReference>
<dbReference type="KEGG" id="amyt:AMYT_0730"/>
<accession>A0AAX2AK31</accession>
<feature type="signal peptide" evidence="3">
    <location>
        <begin position="1"/>
        <end position="17"/>
    </location>
</feature>
<proteinExistence type="predicted"/>
<dbReference type="GO" id="GO:0030313">
    <property type="term" value="C:cell envelope"/>
    <property type="evidence" value="ECO:0007669"/>
    <property type="project" value="UniProtKB-SubCell"/>
</dbReference>
<reference evidence="5 6" key="1">
    <citation type="submission" date="2017-09" db="EMBL/GenBank/DDBJ databases">
        <title>Genomics of the genus Arcobacter.</title>
        <authorList>
            <person name="Perez-Cataluna A."/>
            <person name="Figueras M.J."/>
            <person name="Salas-Masso N."/>
        </authorList>
    </citation>
    <scope>NUCLEOTIDE SEQUENCE [LARGE SCALE GENOMIC DNA]</scope>
    <source>
        <strain evidence="5 6">CECT 7386</strain>
    </source>
</reference>
<dbReference type="InterPro" id="IPR038352">
    <property type="entry name" value="Imelysin_sf"/>
</dbReference>
<dbReference type="EMBL" id="NXID01000006">
    <property type="protein sequence ID" value="RXK16545.1"/>
    <property type="molecule type" value="Genomic_DNA"/>
</dbReference>
<feature type="domain" description="Imelysin-like" evidence="4">
    <location>
        <begin position="48"/>
        <end position="271"/>
    </location>
</feature>
<protein>
    <submittedName>
        <fullName evidence="5">Imelysin</fullName>
    </submittedName>
</protein>
<sequence length="312" mass="35593">MKKIFIILALAFGFSYANTFSNILTNVSLPNVNKAIKNAQDLKSNFKKEDFEKFVISWKKVQALYLAGDINEDYIDTPRYVDIFHHGNEDITKQLNRAIASNEEASLALFKNSNKSINAVEYILYKDETLTKREKELLTVMLDAIISHLNDIKTVYTTYLQGKQKDEKWGNAVIINALIDGTYKLKEWRVGDPAGLSRKYRNNPDNSRGEYYLSKQSFAAIRAILDVHEEVMGEKNFPNFASMAIDGGAKKQVEEVRIALKNSIYELNKLQKEDFSKAQKLFEALSIFHNTYYLSLVEQLSVTAKILDADGD</sequence>
<evidence type="ECO:0000259" key="4">
    <source>
        <dbReference type="Pfam" id="PF09375"/>
    </source>
</evidence>
<dbReference type="AlphaFoldDB" id="A0AAX2AK31"/>
<keyword evidence="6" id="KW-1185">Reference proteome</keyword>
<organism evidence="5 6">
    <name type="scientific">Malaciobacter mytili LMG 24559</name>
    <dbReference type="NCBI Taxonomy" id="1032238"/>
    <lineage>
        <taxon>Bacteria</taxon>
        <taxon>Pseudomonadati</taxon>
        <taxon>Campylobacterota</taxon>
        <taxon>Epsilonproteobacteria</taxon>
        <taxon>Campylobacterales</taxon>
        <taxon>Arcobacteraceae</taxon>
        <taxon>Malaciobacter</taxon>
    </lineage>
</organism>
<evidence type="ECO:0000256" key="1">
    <source>
        <dbReference type="ARBA" id="ARBA00004196"/>
    </source>
</evidence>